<gene>
    <name evidence="3" type="primary">Contig18997.g20150</name>
    <name evidence="3" type="ORF">STYLEM_16350</name>
</gene>
<dbReference type="Proteomes" id="UP000039865">
    <property type="component" value="Unassembled WGS sequence"/>
</dbReference>
<feature type="coiled-coil region" evidence="1">
    <location>
        <begin position="328"/>
        <end position="355"/>
    </location>
</feature>
<feature type="compositionally biased region" description="Polar residues" evidence="2">
    <location>
        <begin position="1258"/>
        <end position="1276"/>
    </location>
</feature>
<feature type="coiled-coil region" evidence="1">
    <location>
        <begin position="2"/>
        <end position="29"/>
    </location>
</feature>
<evidence type="ECO:0008006" key="5">
    <source>
        <dbReference type="Google" id="ProtNLM"/>
    </source>
</evidence>
<dbReference type="InParanoid" id="A0A078B1P7"/>
<evidence type="ECO:0000256" key="2">
    <source>
        <dbReference type="SAM" id="MobiDB-lite"/>
    </source>
</evidence>
<feature type="compositionally biased region" description="Low complexity" evidence="2">
    <location>
        <begin position="971"/>
        <end position="988"/>
    </location>
</feature>
<feature type="region of interest" description="Disordered" evidence="2">
    <location>
        <begin position="45"/>
        <end position="85"/>
    </location>
</feature>
<name>A0A078B1P7_STYLE</name>
<evidence type="ECO:0000256" key="1">
    <source>
        <dbReference type="SAM" id="Coils"/>
    </source>
</evidence>
<reference evidence="3 4" key="1">
    <citation type="submission" date="2014-06" db="EMBL/GenBank/DDBJ databases">
        <authorList>
            <person name="Swart Estienne"/>
        </authorList>
    </citation>
    <scope>NUCLEOTIDE SEQUENCE [LARGE SCALE GENOMIC DNA]</scope>
    <source>
        <strain evidence="3 4">130c</strain>
    </source>
</reference>
<feature type="coiled-coil region" evidence="1">
    <location>
        <begin position="553"/>
        <end position="701"/>
    </location>
</feature>
<organism evidence="3 4">
    <name type="scientific">Stylonychia lemnae</name>
    <name type="common">Ciliate</name>
    <dbReference type="NCBI Taxonomy" id="5949"/>
    <lineage>
        <taxon>Eukaryota</taxon>
        <taxon>Sar</taxon>
        <taxon>Alveolata</taxon>
        <taxon>Ciliophora</taxon>
        <taxon>Intramacronucleata</taxon>
        <taxon>Spirotrichea</taxon>
        <taxon>Stichotrichia</taxon>
        <taxon>Sporadotrichida</taxon>
        <taxon>Oxytrichidae</taxon>
        <taxon>Stylonychinae</taxon>
        <taxon>Stylonychia</taxon>
    </lineage>
</organism>
<sequence length="1611" mass="187739">MHVLASERVNQLKKEIEDLDNKLMSTNTINFQDLKSIRHQTISDNPLNSNHFEKSFNPYPKNNDSFTDDEEEDHYQNYPDHQGKYGTISNKSYEIEEQILRGQQRGKSSQNYSDKLKLDHNYTTSDFTDQIGSAQNKNNHYNFQTITPQSRQLVGQGNGQYGKLNMTNMSHLSHEGEVSFDLEKIYQKRNENIKSAFESNLKEKKEFIQSLEHKLNNIQKDCDAKTLKLAHLKYERDNIINQIQMEELKKKEMQKEVNEQQKRIDIKRKEDERAYNLAQNEIKRGIVQQEQTLQQLYEKSDLLSLKLGEVQQNIHEQNKLFGGQSGTSNELEERINQQRQKISSLQSKRLDVENNVQLLRDFLRQISEEIQMTQEDLNGKLMQRAEFVAQREELDQMYESGKKAFGKSFEIYLKIKDINSSTGNLHSARYLDEEYESSKAQSFFVDILQQLRSSCKSKFYEKINQIQQKIEQEPHLLDLEKCIQMIINLSKSLGILIERDMLLQKLHQQSLEKDRLFEKRQVQLIDIVNEIKRFEKLIKENSNLVDNMILPQLKAMSTTYNEHKQKYKKLKQASFVLKERIKKAEKEHQTLTEERSKFQSQFHLGSQVRHIEQEILILNERINQEQQEMDRLNENASQIEKEYRRAQQSLLLKERELLRKYATDSQKSLNGTQSQLLQSQIIKQEQEEDRLRKKFIEIEEKIKITLKDKDEVYKNTIPNNRRHYQNQSRREVKDDFQDEYQVTSVTDSEMDNNSQMGRSLNNQMRQQTQNLRSQDTLQSNNNQQRTFHSKSNSIALDGSKQQQKSSMKIEKENSQAQIRRKSIGKIDLTKALAYRDNMFSINEPEIIKNQKSDKDSAVSYYNNSDHNQLLSNSTNVLDNDTNNRNQFYMDSNYQNMNFNSLNRYCSKNATQGSEMRNLGDDIINILQQSNFLNESQTNHSNMSILNLSDLLMNNNALQNLLNLANTQESKQMSQSINIQQQNDNDPQNRPFSQLTFNHSQNEKQAKNMMSSESLNLNSQKYQVNYLQESNLSDQNTLQNSQYSYKYQPDIKITSNHLRESTNRLLQSSNQNSQLLFENTGVQNINNQSNVADQSLIQCLNEINNGMSNKSNTIQSLQDFKQQKKNQSMMKRTSIDTADFQQYEPKQSHTIDYESRGYMHQDQSQPHLSPQIKCDRVQQYEISQNDNQQFQSLNTIEMRMSQQNPLKQSIIGQKNQIKSSWMSKYLSNVNDSSRLDCIQESVSPKPNQKKAQKLRYKSGGNNQVRNRSTSQEQRFNNNSKLNMSINSVNSSMNFNTLHNQSCYEGINRSNSRGFTKKSRKLNKSLNNVDSSIILQQSINSSLMNPINMSLNFQNLSNFKSGYNGNHQNSCFVNFQSNNESDPLHFTKVEVLFGERMVPLLDGAAFYKKFSSRQSLNENAFDPLNADKFPPESCGYGIRLFQLDKSLMSINIRQSLKNAVENTISLNEIVKPILPQTTMDIIKAQKQFSLQQQANQLRKSSRNGFLGHQGQGNQQSQVNSAKDLLEEFLILDTKGSISHLAKIGIVNKNSELYRQKCLDSTYYPFSIALTKGRVELIATSYETLKNWIIGLNLLVSNKKHIPKIRQIMDIRLD</sequence>
<feature type="compositionally biased region" description="Basic residues" evidence="2">
    <location>
        <begin position="1246"/>
        <end position="1255"/>
    </location>
</feature>
<feature type="region of interest" description="Disordered" evidence="2">
    <location>
        <begin position="971"/>
        <end position="993"/>
    </location>
</feature>
<feature type="region of interest" description="Disordered" evidence="2">
    <location>
        <begin position="717"/>
        <end position="737"/>
    </location>
</feature>
<evidence type="ECO:0000313" key="3">
    <source>
        <dbReference type="EMBL" id="CDW87247.1"/>
    </source>
</evidence>
<feature type="region of interest" description="Disordered" evidence="2">
    <location>
        <begin position="1240"/>
        <end position="1276"/>
    </location>
</feature>
<dbReference type="OrthoDB" id="313596at2759"/>
<feature type="compositionally biased region" description="Polar residues" evidence="2">
    <location>
        <begin position="763"/>
        <end position="806"/>
    </location>
</feature>
<keyword evidence="1" id="KW-0175">Coiled coil</keyword>
<feature type="region of interest" description="Disordered" evidence="2">
    <location>
        <begin position="763"/>
        <end position="818"/>
    </location>
</feature>
<dbReference type="EMBL" id="CCKQ01015434">
    <property type="protein sequence ID" value="CDW87247.1"/>
    <property type="molecule type" value="Genomic_DNA"/>
</dbReference>
<proteinExistence type="predicted"/>
<keyword evidence="4" id="KW-1185">Reference proteome</keyword>
<evidence type="ECO:0000313" key="4">
    <source>
        <dbReference type="Proteomes" id="UP000039865"/>
    </source>
</evidence>
<dbReference type="OMA" id="SCMNLMK"/>
<feature type="coiled-coil region" evidence="1">
    <location>
        <begin position="201"/>
        <end position="270"/>
    </location>
</feature>
<accession>A0A078B1P7</accession>
<protein>
    <recommendedName>
        <fullName evidence="5">PH domain-containing protein</fullName>
    </recommendedName>
</protein>